<organism evidence="7 8">
    <name type="scientific">Lachnotalea glycerini</name>
    <dbReference type="NCBI Taxonomy" id="1763509"/>
    <lineage>
        <taxon>Bacteria</taxon>
        <taxon>Bacillati</taxon>
        <taxon>Bacillota</taxon>
        <taxon>Clostridia</taxon>
        <taxon>Lachnospirales</taxon>
        <taxon>Lachnospiraceae</taxon>
        <taxon>Lachnotalea</taxon>
    </lineage>
</organism>
<dbReference type="InterPro" id="IPR015500">
    <property type="entry name" value="Peptidase_S8_subtilisin-rel"/>
</dbReference>
<proteinExistence type="inferred from homology"/>
<evidence type="ECO:0000256" key="1">
    <source>
        <dbReference type="ARBA" id="ARBA00011073"/>
    </source>
</evidence>
<dbReference type="AlphaFoldDB" id="A0A318EPN3"/>
<dbReference type="RefSeq" id="WP_110290484.1">
    <property type="nucleotide sequence ID" value="NZ_QICS01000002.1"/>
</dbReference>
<reference evidence="7 8" key="1">
    <citation type="submission" date="2018-05" db="EMBL/GenBank/DDBJ databases">
        <title>Genomic Encyclopedia of Type Strains, Phase IV (KMG-IV): sequencing the most valuable type-strain genomes for metagenomic binning, comparative biology and taxonomic classification.</title>
        <authorList>
            <person name="Goeker M."/>
        </authorList>
    </citation>
    <scope>NUCLEOTIDE SEQUENCE [LARGE SCALE GENOMIC DNA]</scope>
    <source>
        <strain evidence="7 8">DSM 28816</strain>
    </source>
</reference>
<dbReference type="PROSITE" id="PS51892">
    <property type="entry name" value="SUBTILASE"/>
    <property type="match status" value="1"/>
</dbReference>
<dbReference type="InterPro" id="IPR036852">
    <property type="entry name" value="Peptidase_S8/S53_dom_sf"/>
</dbReference>
<comment type="caution">
    <text evidence="7">The sequence shown here is derived from an EMBL/GenBank/DDBJ whole genome shotgun (WGS) entry which is preliminary data.</text>
</comment>
<evidence type="ECO:0000259" key="6">
    <source>
        <dbReference type="Pfam" id="PF00082"/>
    </source>
</evidence>
<evidence type="ECO:0000256" key="3">
    <source>
        <dbReference type="ARBA" id="ARBA00022801"/>
    </source>
</evidence>
<accession>A0A318EPN3</accession>
<keyword evidence="3" id="KW-0378">Hydrolase</keyword>
<dbReference type="GO" id="GO:0004252">
    <property type="term" value="F:serine-type endopeptidase activity"/>
    <property type="evidence" value="ECO:0007669"/>
    <property type="project" value="InterPro"/>
</dbReference>
<evidence type="ECO:0000256" key="4">
    <source>
        <dbReference type="ARBA" id="ARBA00022825"/>
    </source>
</evidence>
<comment type="caution">
    <text evidence="5">Lacks conserved residue(s) required for the propagation of feature annotation.</text>
</comment>
<name>A0A318EPN3_9FIRM</name>
<evidence type="ECO:0000313" key="7">
    <source>
        <dbReference type="EMBL" id="PXV93387.1"/>
    </source>
</evidence>
<dbReference type="GO" id="GO:0005615">
    <property type="term" value="C:extracellular space"/>
    <property type="evidence" value="ECO:0007669"/>
    <property type="project" value="TreeGrafter"/>
</dbReference>
<evidence type="ECO:0000256" key="2">
    <source>
        <dbReference type="ARBA" id="ARBA00022670"/>
    </source>
</evidence>
<keyword evidence="2" id="KW-0645">Protease</keyword>
<dbReference type="PANTHER" id="PTHR43806">
    <property type="entry name" value="PEPTIDASE S8"/>
    <property type="match status" value="1"/>
</dbReference>
<sequence length="328" mass="37277">MKKIKIAILDSGVNSTFYHRMFGDNIKESYSIYINASKNSIEVKDYGFEDFNGHGTACAITIKKLAPNVEIVPIQILSKDGKGSIEQLMTAMELVKNIDVQLINMSVSSDIDNLIFKLQPIVRSINEQGKICIAAKSNSRSVSIPAEMKEIIGVESSIAIFGTKFKYCKENKIQLLGSGTPELMGYNTKNINFFKGNSKATAVITGQLASIFEKGDSHDYKKKINDYLEANSCSDIELYSEIDMKCSRKEIDKTVRNIINKLIKENKIKTIVKKYDDLDFSYSEINDFYTIIYKLENEFDCRIFERTTVYKRYFETINNLSKLVEVSM</sequence>
<dbReference type="GO" id="GO:0006508">
    <property type="term" value="P:proteolysis"/>
    <property type="evidence" value="ECO:0007669"/>
    <property type="project" value="UniProtKB-KW"/>
</dbReference>
<protein>
    <submittedName>
        <fullName evidence="7">Subtilase family protein</fullName>
    </submittedName>
</protein>
<dbReference type="SUPFAM" id="SSF52743">
    <property type="entry name" value="Subtilisin-like"/>
    <property type="match status" value="1"/>
</dbReference>
<dbReference type="InterPro" id="IPR050131">
    <property type="entry name" value="Peptidase_S8_subtilisin-like"/>
</dbReference>
<gene>
    <name evidence="7" type="ORF">C8E03_102155</name>
</gene>
<keyword evidence="4" id="KW-0720">Serine protease</keyword>
<dbReference type="PRINTS" id="PR00723">
    <property type="entry name" value="SUBTILISIN"/>
</dbReference>
<dbReference type="Gene3D" id="3.40.50.200">
    <property type="entry name" value="Peptidase S8/S53 domain"/>
    <property type="match status" value="1"/>
</dbReference>
<dbReference type="EMBL" id="QICS01000002">
    <property type="protein sequence ID" value="PXV93387.1"/>
    <property type="molecule type" value="Genomic_DNA"/>
</dbReference>
<comment type="similarity">
    <text evidence="1 5">Belongs to the peptidase S8 family.</text>
</comment>
<dbReference type="Proteomes" id="UP000247523">
    <property type="component" value="Unassembled WGS sequence"/>
</dbReference>
<evidence type="ECO:0000256" key="5">
    <source>
        <dbReference type="PROSITE-ProRule" id="PRU01240"/>
    </source>
</evidence>
<dbReference type="InterPro" id="IPR000209">
    <property type="entry name" value="Peptidase_S8/S53_dom"/>
</dbReference>
<dbReference type="PANTHER" id="PTHR43806:SF11">
    <property type="entry name" value="CEREVISIN-RELATED"/>
    <property type="match status" value="1"/>
</dbReference>
<evidence type="ECO:0000313" key="8">
    <source>
        <dbReference type="Proteomes" id="UP000247523"/>
    </source>
</evidence>
<feature type="domain" description="Peptidase S8/S53" evidence="6">
    <location>
        <begin position="2"/>
        <end position="217"/>
    </location>
</feature>
<dbReference type="Pfam" id="PF00082">
    <property type="entry name" value="Peptidase_S8"/>
    <property type="match status" value="1"/>
</dbReference>